<sequence length="884" mass="106650">MEWLLCLKYIIFYKIIILNILQFINNYYWNEKTIKHQRQCIFPSVYKRKAIYECQHIDINGPNDEQSNLITNNQLHSSKWWCPLTDNYDHYPEWQLCPETTTTYGGNQPGKQCYFPFIYHKRLYTTCIRNDGDLIYQHENDRIPIDNGKSGYWWCSTTSNFDNDGLWTKCRPQLSYQLPCYFKKQTNHYYHYNIGGFIQSSDYECQPYLGHWICYTELKQLRECPKSIQLLHNIKTEGGNDPGFPCYFPFQATLSLHHPHHHHHDISRPQNFTHCLPGIINNQLDDQLSIYPTWIGYWCSTTKNFDRDQLWTRCHFNIKQQNMIISYKLSEIWSQLNWLTLLTYQEKSIISIKNLSNTINFQQSLNSIELLRGTWELFTKNNHDLDHIYHDPNHNDPNHDPDHNNQYNDHYYIELTWWLWLAPFWWITYKTNQSFNTTNHLGHTQMINIHSNQLTMNSNNDNNDNNNPLISGLNLPSWLNEWSESGWYYYNINMKTKWNHLLLYLYYKWLKSWLFIFLIGFLFGILLISFILLIIFFSLKKSIRLQIIDCLFQTKYQSINHYQSIIDHKSFELSTTDQLLKQNYLLNNNNNNNNQLKNQFDCNFKEIQMRSIDNRNNNHDHDHFDCDRLLALHSIHDHHENIEQNLLDKSINDKGDSSCSCCSCCCCDYLWNNNNNNNNDHTNTTTNNTTDIYNISSINNNHNPKEYIKCLLDELIIQYSNNEINDHDDDDDEHYYKQLRHFSHILDIYLNKNEKYMNDENHEEYVTCYLHNNNNTNEIYENKQLCQCCCCCRRRRRHDHRYHDHHHRHCCRRRCRDLHHHHHHCLLECYSLNHQPLQHTFQYNNNNMNYLDNHENNEIKVNNDEFIIEPTAPPPSYDQIVPIL</sequence>
<evidence type="ECO:0000256" key="1">
    <source>
        <dbReference type="ARBA" id="ARBA00022737"/>
    </source>
</evidence>
<gene>
    <name evidence="4" type="primary">ELSPBP1</name>
    <name evidence="4" type="ORF">MS3_00008826</name>
</gene>
<reference evidence="4" key="3">
    <citation type="submission" date="2021-06" db="EMBL/GenBank/DDBJ databases">
        <title>Chromosome-level genome assembly for S. haematobium.</title>
        <authorList>
            <person name="Stroehlein A.J."/>
        </authorList>
    </citation>
    <scope>NUCLEOTIDE SEQUENCE</scope>
</reference>
<dbReference type="InterPro" id="IPR036943">
    <property type="entry name" value="FN_type2_sf"/>
</dbReference>
<comment type="caution">
    <text evidence="3">Lacks conserved residue(s) required for the propagation of feature annotation.</text>
</comment>
<dbReference type="Gene3D" id="2.10.10.10">
    <property type="entry name" value="Fibronectin, type II, collagen-binding"/>
    <property type="match status" value="3"/>
</dbReference>
<keyword evidence="5" id="KW-1185">Reference proteome</keyword>
<evidence type="ECO:0000256" key="3">
    <source>
        <dbReference type="PROSITE-ProRule" id="PRU00479"/>
    </source>
</evidence>
<organism evidence="4 5">
    <name type="scientific">Schistosoma haematobium</name>
    <name type="common">Blood fluke</name>
    <dbReference type="NCBI Taxonomy" id="6185"/>
    <lineage>
        <taxon>Eukaryota</taxon>
        <taxon>Metazoa</taxon>
        <taxon>Spiralia</taxon>
        <taxon>Lophotrochozoa</taxon>
        <taxon>Platyhelminthes</taxon>
        <taxon>Trematoda</taxon>
        <taxon>Digenea</taxon>
        <taxon>Strigeidida</taxon>
        <taxon>Schistosomatoidea</taxon>
        <taxon>Schistosomatidae</taxon>
        <taxon>Schistosoma</taxon>
    </lineage>
</organism>
<dbReference type="CTD" id="64100"/>
<keyword evidence="1" id="KW-0677">Repeat</keyword>
<evidence type="ECO:0000313" key="4">
    <source>
        <dbReference type="EMBL" id="KAH9581799.1"/>
    </source>
</evidence>
<dbReference type="InterPro" id="IPR013806">
    <property type="entry name" value="Kringle-like"/>
</dbReference>
<proteinExistence type="predicted"/>
<dbReference type="SMART" id="SM00059">
    <property type="entry name" value="FN2"/>
    <property type="match status" value="1"/>
</dbReference>
<dbReference type="Proteomes" id="UP000471633">
    <property type="component" value="Unassembled WGS sequence"/>
</dbReference>
<reference evidence="4" key="2">
    <citation type="journal article" date="2019" name="Gigascience">
        <title>High-quality Schistosoma haematobium genome achieved by single-molecule and long-range sequencing.</title>
        <authorList>
            <person name="Stroehlein A.J."/>
            <person name="Korhonen P.K."/>
            <person name="Chong T.M."/>
            <person name="Lim Y.L."/>
            <person name="Chan K.G."/>
            <person name="Webster B."/>
            <person name="Rollinson D."/>
            <person name="Brindley P.J."/>
            <person name="Gasser R.B."/>
            <person name="Young N.D."/>
        </authorList>
    </citation>
    <scope>NUCLEOTIDE SEQUENCE</scope>
</reference>
<protein>
    <submittedName>
        <fullName evidence="4">Epididymal sperm binding protein 1</fullName>
    </submittedName>
</protein>
<reference evidence="4" key="1">
    <citation type="journal article" date="2012" name="Nat. Genet.">
        <title>Whole-genome sequence of Schistosoma haematobium.</title>
        <authorList>
            <person name="Young N.D."/>
            <person name="Jex A.R."/>
            <person name="Li B."/>
            <person name="Liu S."/>
            <person name="Yang L."/>
            <person name="Xiong Z."/>
            <person name="Li Y."/>
            <person name="Cantacessi C."/>
            <person name="Hall R.S."/>
            <person name="Xu X."/>
            <person name="Chen F."/>
            <person name="Wu X."/>
            <person name="Zerlotini A."/>
            <person name="Oliveira G."/>
            <person name="Hofmann A."/>
            <person name="Zhang G."/>
            <person name="Fang X."/>
            <person name="Kang Y."/>
            <person name="Campbell B.E."/>
            <person name="Loukas A."/>
            <person name="Ranganathan S."/>
            <person name="Rollinson D."/>
            <person name="Rinaldi G."/>
            <person name="Brindley P.J."/>
            <person name="Yang H."/>
            <person name="Wang J."/>
            <person name="Wang J."/>
            <person name="Gasser R.B."/>
        </authorList>
    </citation>
    <scope>NUCLEOTIDE SEQUENCE</scope>
</reference>
<dbReference type="RefSeq" id="XP_035587898.1">
    <property type="nucleotide sequence ID" value="XM_035733618.1"/>
</dbReference>
<accession>A0A6A5DI06</accession>
<dbReference type="KEGG" id="shx:MS3_00008826"/>
<dbReference type="PROSITE" id="PS51092">
    <property type="entry name" value="FN2_2"/>
    <property type="match status" value="2"/>
</dbReference>
<comment type="caution">
    <text evidence="4">The sequence shown here is derived from an EMBL/GenBank/DDBJ whole genome shotgun (WGS) entry which is preliminary data.</text>
</comment>
<name>A0A6A5DI06_SCHHA</name>
<dbReference type="SUPFAM" id="SSF57440">
    <property type="entry name" value="Kringle-like"/>
    <property type="match status" value="2"/>
</dbReference>
<reference evidence="4" key="4">
    <citation type="journal article" date="2022" name="PLoS Pathog.">
        <title>Chromosome-level genome of Schistosoma haematobium underpins genome-wide explorations of molecular variation.</title>
        <authorList>
            <person name="Stroehlein A.J."/>
            <person name="Korhonen P.K."/>
            <person name="Lee V.V."/>
            <person name="Ralph S.A."/>
            <person name="Mentink-Kane M."/>
            <person name="You H."/>
            <person name="McManus D.P."/>
            <person name="Tchuente L.T."/>
            <person name="Stothard J.R."/>
            <person name="Kaur P."/>
            <person name="Dudchenko O."/>
            <person name="Aiden E.L."/>
            <person name="Yang B."/>
            <person name="Yang H."/>
            <person name="Emery A.M."/>
            <person name="Webster B.L."/>
            <person name="Brindley P.J."/>
            <person name="Rollinson D."/>
            <person name="Chang B.C.H."/>
            <person name="Gasser R.B."/>
            <person name="Young N.D."/>
        </authorList>
    </citation>
    <scope>NUCLEOTIDE SEQUENCE</scope>
</reference>
<dbReference type="AlphaFoldDB" id="A0A6A5DI06"/>
<dbReference type="PANTHER" id="PTHR36911:SF1">
    <property type="entry name" value="LIM ZINC-BINDING DOMAIN-CONTAINING PROTEIN"/>
    <property type="match status" value="1"/>
</dbReference>
<dbReference type="PANTHER" id="PTHR36911">
    <property type="entry name" value="LIM ZINC-BINDING DOMAIN-CONTAINING PROTEIN-RELATED"/>
    <property type="match status" value="1"/>
</dbReference>
<keyword evidence="2" id="KW-1015">Disulfide bond</keyword>
<dbReference type="GeneID" id="24594445"/>
<dbReference type="Pfam" id="PF00040">
    <property type="entry name" value="fn2"/>
    <property type="match status" value="1"/>
</dbReference>
<dbReference type="EMBL" id="AMPZ03000006">
    <property type="protein sequence ID" value="KAH9581799.1"/>
    <property type="molecule type" value="Genomic_DNA"/>
</dbReference>
<dbReference type="InterPro" id="IPR000562">
    <property type="entry name" value="FN_type2_dom"/>
</dbReference>
<evidence type="ECO:0000256" key="2">
    <source>
        <dbReference type="ARBA" id="ARBA00023157"/>
    </source>
</evidence>
<evidence type="ECO:0000313" key="5">
    <source>
        <dbReference type="Proteomes" id="UP000471633"/>
    </source>
</evidence>